<dbReference type="EMBL" id="QKXF01000535">
    <property type="protein sequence ID" value="RQM10804.1"/>
    <property type="molecule type" value="Genomic_DNA"/>
</dbReference>
<dbReference type="Proteomes" id="UP000286097">
    <property type="component" value="Unassembled WGS sequence"/>
</dbReference>
<evidence type="ECO:0000256" key="1">
    <source>
        <dbReference type="SAM" id="SignalP"/>
    </source>
</evidence>
<organism evidence="2 3">
    <name type="scientific">Peronospora effusa</name>
    <dbReference type="NCBI Taxonomy" id="542832"/>
    <lineage>
        <taxon>Eukaryota</taxon>
        <taxon>Sar</taxon>
        <taxon>Stramenopiles</taxon>
        <taxon>Oomycota</taxon>
        <taxon>Peronosporomycetes</taxon>
        <taxon>Peronosporales</taxon>
        <taxon>Peronosporaceae</taxon>
        <taxon>Peronospora</taxon>
    </lineage>
</organism>
<name>A0A3R8CMY8_9STRA</name>
<protein>
    <recommendedName>
        <fullName evidence="4">RxLR effector protein</fullName>
    </recommendedName>
</protein>
<dbReference type="VEuPathDB" id="FungiDB:DD237_008383"/>
<feature type="signal peptide" evidence="1">
    <location>
        <begin position="1"/>
        <end position="22"/>
    </location>
</feature>
<reference evidence="2 3" key="1">
    <citation type="submission" date="2018-06" db="EMBL/GenBank/DDBJ databases">
        <title>Comparative genomics of downy mildews reveals potential adaptations to biotrophy.</title>
        <authorList>
            <person name="Fletcher K."/>
            <person name="Klosterman S.J."/>
            <person name="Derevnina L."/>
            <person name="Martin F."/>
            <person name="Koike S."/>
            <person name="Reyes Chin-Wo S."/>
            <person name="Mou B."/>
            <person name="Michelmore R."/>
        </authorList>
    </citation>
    <scope>NUCLEOTIDE SEQUENCE [LARGE SCALE GENOMIC DNA]</scope>
    <source>
        <strain evidence="2 3">R13</strain>
    </source>
</reference>
<proteinExistence type="predicted"/>
<feature type="chain" id="PRO_5018674547" description="RxLR effector protein" evidence="1">
    <location>
        <begin position="23"/>
        <end position="271"/>
    </location>
</feature>
<evidence type="ECO:0000313" key="3">
    <source>
        <dbReference type="Proteomes" id="UP000286097"/>
    </source>
</evidence>
<evidence type="ECO:0000313" key="2">
    <source>
        <dbReference type="EMBL" id="RQM10804.1"/>
    </source>
</evidence>
<evidence type="ECO:0008006" key="4">
    <source>
        <dbReference type="Google" id="ProtNLM"/>
    </source>
</evidence>
<accession>A0A3R8CMY8</accession>
<dbReference type="AlphaFoldDB" id="A0A3R8CMY8"/>
<sequence length="271" mass="31008">MASKVKVAIVLILVTLVSSSRATSDDDVMLYFPASDTPNAAPGWPNRYLRSTESLTTTNEGNGEERKVMPEILTKMGWEKWHVDTLPLILKESEAVPLTRKVSGMKLRIFKALKKWWASVMNYILRKDDEVKRLVQNVNNDDIKLITTTLKEKYFQRSLDMQRSPEDIHKLLGLPKGPALLESPLVWIWLEYTIKIGKEKSVDTMSSLKKILESDDAVEKMFKGVRKRKNFGMPVPVTELKIISTLKKQGYSDERIQEMLNYIHAAKPKST</sequence>
<gene>
    <name evidence="2" type="ORF">DD237_008383</name>
</gene>
<comment type="caution">
    <text evidence="2">The sequence shown here is derived from an EMBL/GenBank/DDBJ whole genome shotgun (WGS) entry which is preliminary data.</text>
</comment>
<keyword evidence="1" id="KW-0732">Signal</keyword>